<evidence type="ECO:0000256" key="2">
    <source>
        <dbReference type="ARBA" id="ARBA00022649"/>
    </source>
</evidence>
<evidence type="ECO:0000256" key="8">
    <source>
        <dbReference type="HAMAP-Rule" id="MF_00265"/>
    </source>
</evidence>
<dbReference type="InterPro" id="IPR002716">
    <property type="entry name" value="PIN_dom"/>
</dbReference>
<evidence type="ECO:0000256" key="5">
    <source>
        <dbReference type="ARBA" id="ARBA00022801"/>
    </source>
</evidence>
<keyword evidence="6 8" id="KW-0460">Magnesium</keyword>
<dbReference type="AlphaFoldDB" id="A0A2H1KCI8"/>
<feature type="binding site" evidence="8">
    <location>
        <position position="101"/>
    </location>
    <ligand>
        <name>Mg(2+)</name>
        <dbReference type="ChEBI" id="CHEBI:18420"/>
    </ligand>
</feature>
<protein>
    <recommendedName>
        <fullName evidence="8">Ribonuclease VapC</fullName>
        <shortName evidence="8">RNase VapC</shortName>
        <ecNumber evidence="8">3.1.-.-</ecNumber>
    </recommendedName>
    <alternativeName>
        <fullName evidence="8">Toxin VapC</fullName>
    </alternativeName>
</protein>
<dbReference type="PANTHER" id="PTHR33653:SF1">
    <property type="entry name" value="RIBONUCLEASE VAPC2"/>
    <property type="match status" value="1"/>
</dbReference>
<keyword evidence="2 8" id="KW-1277">Toxin-antitoxin system</keyword>
<dbReference type="GO" id="GO:0004540">
    <property type="term" value="F:RNA nuclease activity"/>
    <property type="evidence" value="ECO:0007669"/>
    <property type="project" value="InterPro"/>
</dbReference>
<dbReference type="Proteomes" id="UP000234498">
    <property type="component" value="Unassembled WGS sequence"/>
</dbReference>
<reference evidence="10 11" key="1">
    <citation type="submission" date="2017-03" db="EMBL/GenBank/DDBJ databases">
        <authorList>
            <person name="Afonso C.L."/>
            <person name="Miller P.J."/>
            <person name="Scott M.A."/>
            <person name="Spackman E."/>
            <person name="Goraichik I."/>
            <person name="Dimitrov K.M."/>
            <person name="Suarez D.L."/>
            <person name="Swayne D.E."/>
        </authorList>
    </citation>
    <scope>NUCLEOTIDE SEQUENCE [LARGE SCALE GENOMIC DNA]</scope>
    <source>
        <strain evidence="10 11">Mu101</strain>
    </source>
</reference>
<evidence type="ECO:0000256" key="7">
    <source>
        <dbReference type="ARBA" id="ARBA00038093"/>
    </source>
</evidence>
<keyword evidence="5 8" id="KW-0378">Hydrolase</keyword>
<feature type="binding site" evidence="8">
    <location>
        <position position="11"/>
    </location>
    <ligand>
        <name>Mg(2+)</name>
        <dbReference type="ChEBI" id="CHEBI:18420"/>
    </ligand>
</feature>
<dbReference type="Gene3D" id="3.40.50.1010">
    <property type="entry name" value="5'-nuclease"/>
    <property type="match status" value="1"/>
</dbReference>
<sequence>MGVKGLSWLIDKSALVRVGRSGEAEQWLDRINRGLVQISIPTLLEVGYSATSPTDWSAAIETPPISLMPLAGITPAVERRAIEVQGILADQGHHRAPSAPDLLIAAIGEVNGLVVLHQDKDFELIAEITEQELERID</sequence>
<evidence type="ECO:0000256" key="4">
    <source>
        <dbReference type="ARBA" id="ARBA00022723"/>
    </source>
</evidence>
<dbReference type="SUPFAM" id="SSF88723">
    <property type="entry name" value="PIN domain-like"/>
    <property type="match status" value="1"/>
</dbReference>
<dbReference type="InterPro" id="IPR022907">
    <property type="entry name" value="VapC_family"/>
</dbReference>
<gene>
    <name evidence="8" type="primary">vapC</name>
    <name evidence="10" type="ORF">BLIN101_03224</name>
</gene>
<dbReference type="InterPro" id="IPR029060">
    <property type="entry name" value="PIN-like_dom_sf"/>
</dbReference>
<keyword evidence="8" id="KW-0800">Toxin</keyword>
<evidence type="ECO:0000256" key="6">
    <source>
        <dbReference type="ARBA" id="ARBA00022842"/>
    </source>
</evidence>
<comment type="function">
    <text evidence="8">Toxic component of a toxin-antitoxin (TA) system. An RNase.</text>
</comment>
<dbReference type="GO" id="GO:0016787">
    <property type="term" value="F:hydrolase activity"/>
    <property type="evidence" value="ECO:0007669"/>
    <property type="project" value="UniProtKB-KW"/>
</dbReference>
<name>A0A2H1KCI8_BRELN</name>
<dbReference type="GO" id="GO:0090729">
    <property type="term" value="F:toxin activity"/>
    <property type="evidence" value="ECO:0007669"/>
    <property type="project" value="UniProtKB-KW"/>
</dbReference>
<dbReference type="GO" id="GO:0000287">
    <property type="term" value="F:magnesium ion binding"/>
    <property type="evidence" value="ECO:0007669"/>
    <property type="project" value="UniProtKB-UniRule"/>
</dbReference>
<dbReference type="InterPro" id="IPR050556">
    <property type="entry name" value="Type_II_TA_system_RNase"/>
</dbReference>
<organism evidence="10 11">
    <name type="scientific">Brevibacterium linens</name>
    <dbReference type="NCBI Taxonomy" id="1703"/>
    <lineage>
        <taxon>Bacteria</taxon>
        <taxon>Bacillati</taxon>
        <taxon>Actinomycetota</taxon>
        <taxon>Actinomycetes</taxon>
        <taxon>Micrococcales</taxon>
        <taxon>Brevibacteriaceae</taxon>
        <taxon>Brevibacterium</taxon>
    </lineage>
</organism>
<evidence type="ECO:0000259" key="9">
    <source>
        <dbReference type="Pfam" id="PF01850"/>
    </source>
</evidence>
<comment type="similarity">
    <text evidence="7 8">Belongs to the PINc/VapC protein family.</text>
</comment>
<keyword evidence="4 8" id="KW-0479">Metal-binding</keyword>
<accession>A0A2H1KCI8</accession>
<dbReference type="CDD" id="cd18755">
    <property type="entry name" value="PIN_MtVapC3_VapC21-like"/>
    <property type="match status" value="1"/>
</dbReference>
<dbReference type="RefSeq" id="WP_257944198.1">
    <property type="nucleotide sequence ID" value="NZ_FXZA01000031.1"/>
</dbReference>
<evidence type="ECO:0000256" key="1">
    <source>
        <dbReference type="ARBA" id="ARBA00001946"/>
    </source>
</evidence>
<keyword evidence="3 8" id="KW-0540">Nuclease</keyword>
<evidence type="ECO:0000256" key="3">
    <source>
        <dbReference type="ARBA" id="ARBA00022722"/>
    </source>
</evidence>
<evidence type="ECO:0000313" key="10">
    <source>
        <dbReference type="EMBL" id="SMX97473.1"/>
    </source>
</evidence>
<dbReference type="Pfam" id="PF01850">
    <property type="entry name" value="PIN"/>
    <property type="match status" value="1"/>
</dbReference>
<dbReference type="PANTHER" id="PTHR33653">
    <property type="entry name" value="RIBONUCLEASE VAPC2"/>
    <property type="match status" value="1"/>
</dbReference>
<dbReference type="EMBL" id="FXZA01000031">
    <property type="protein sequence ID" value="SMX97473.1"/>
    <property type="molecule type" value="Genomic_DNA"/>
</dbReference>
<comment type="cofactor">
    <cofactor evidence="1 8">
        <name>Mg(2+)</name>
        <dbReference type="ChEBI" id="CHEBI:18420"/>
    </cofactor>
</comment>
<evidence type="ECO:0000313" key="11">
    <source>
        <dbReference type="Proteomes" id="UP000234498"/>
    </source>
</evidence>
<dbReference type="HAMAP" id="MF_00265">
    <property type="entry name" value="VapC_Nob1"/>
    <property type="match status" value="1"/>
</dbReference>
<feature type="domain" description="PIN" evidence="9">
    <location>
        <begin position="9"/>
        <end position="126"/>
    </location>
</feature>
<dbReference type="EC" id="3.1.-.-" evidence="8"/>
<proteinExistence type="inferred from homology"/>